<comment type="function">
    <text evidence="10">Phosphorylation of dTMP to form dTDP in both de novo and salvage pathways of dTTP synthesis.</text>
</comment>
<dbReference type="RefSeq" id="WP_079699822.1">
    <property type="nucleotide sequence ID" value="NZ_JADNAH010000027.1"/>
</dbReference>
<dbReference type="SUPFAM" id="SSF52540">
    <property type="entry name" value="P-loop containing nucleoside triphosphate hydrolases"/>
    <property type="match status" value="1"/>
</dbReference>
<keyword evidence="7 10" id="KW-0418">Kinase</keyword>
<evidence type="ECO:0000259" key="11">
    <source>
        <dbReference type="Pfam" id="PF02223"/>
    </source>
</evidence>
<dbReference type="InterPro" id="IPR039430">
    <property type="entry name" value="Thymidylate_kin-like_dom"/>
</dbReference>
<evidence type="ECO:0000256" key="10">
    <source>
        <dbReference type="HAMAP-Rule" id="MF_00165"/>
    </source>
</evidence>
<comment type="caution">
    <text evidence="10">Lacks conserved residue(s) required for the propagation of feature annotation.</text>
</comment>
<evidence type="ECO:0000313" key="12">
    <source>
        <dbReference type="EMBL" id="TCL42799.1"/>
    </source>
</evidence>
<gene>
    <name evidence="10" type="primary">tmk</name>
    <name evidence="12" type="ORF">EDD78_108112</name>
</gene>
<proteinExistence type="inferred from homology"/>
<evidence type="ECO:0000256" key="8">
    <source>
        <dbReference type="ARBA" id="ARBA00022840"/>
    </source>
</evidence>
<dbReference type="Gene3D" id="3.40.50.300">
    <property type="entry name" value="P-loop containing nucleotide triphosphate hydrolases"/>
    <property type="match status" value="1"/>
</dbReference>
<keyword evidence="13" id="KW-1185">Reference proteome</keyword>
<dbReference type="Pfam" id="PF02223">
    <property type="entry name" value="Thymidylate_kin"/>
    <property type="match status" value="1"/>
</dbReference>
<evidence type="ECO:0000256" key="9">
    <source>
        <dbReference type="ARBA" id="ARBA00048743"/>
    </source>
</evidence>
<evidence type="ECO:0000313" key="13">
    <source>
        <dbReference type="Proteomes" id="UP000294682"/>
    </source>
</evidence>
<comment type="caution">
    <text evidence="12">The sequence shown here is derived from an EMBL/GenBank/DDBJ whole genome shotgun (WGS) entry which is preliminary data.</text>
</comment>
<dbReference type="InterPro" id="IPR027417">
    <property type="entry name" value="P-loop_NTPase"/>
</dbReference>
<evidence type="ECO:0000256" key="3">
    <source>
        <dbReference type="ARBA" id="ARBA00017144"/>
    </source>
</evidence>
<reference evidence="12 13" key="1">
    <citation type="submission" date="2019-03" db="EMBL/GenBank/DDBJ databases">
        <title>Genomic Encyclopedia of Type Strains, Phase IV (KMG-IV): sequencing the most valuable type-strain genomes for metagenomic binning, comparative biology and taxonomic classification.</title>
        <authorList>
            <person name="Goeker M."/>
        </authorList>
    </citation>
    <scope>NUCLEOTIDE SEQUENCE [LARGE SCALE GENOMIC DNA]</scope>
    <source>
        <strain evidence="12 13">DSM 100433</strain>
    </source>
</reference>
<dbReference type="GO" id="GO:0006235">
    <property type="term" value="P:dTTP biosynthetic process"/>
    <property type="evidence" value="ECO:0007669"/>
    <property type="project" value="UniProtKB-UniRule"/>
</dbReference>
<evidence type="ECO:0000256" key="1">
    <source>
        <dbReference type="ARBA" id="ARBA00009776"/>
    </source>
</evidence>
<dbReference type="GO" id="GO:0004798">
    <property type="term" value="F:dTMP kinase activity"/>
    <property type="evidence" value="ECO:0007669"/>
    <property type="project" value="UniProtKB-UniRule"/>
</dbReference>
<dbReference type="GO" id="GO:0005829">
    <property type="term" value="C:cytosol"/>
    <property type="evidence" value="ECO:0007669"/>
    <property type="project" value="TreeGrafter"/>
</dbReference>
<dbReference type="GO" id="GO:0006233">
    <property type="term" value="P:dTDP biosynthetic process"/>
    <property type="evidence" value="ECO:0007669"/>
    <property type="project" value="InterPro"/>
</dbReference>
<keyword evidence="5 10" id="KW-0545">Nucleotide biosynthesis</keyword>
<evidence type="ECO:0000256" key="4">
    <source>
        <dbReference type="ARBA" id="ARBA00022679"/>
    </source>
</evidence>
<evidence type="ECO:0000256" key="7">
    <source>
        <dbReference type="ARBA" id="ARBA00022777"/>
    </source>
</evidence>
<evidence type="ECO:0000256" key="2">
    <source>
        <dbReference type="ARBA" id="ARBA00012980"/>
    </source>
</evidence>
<dbReference type="OrthoDB" id="9774907at2"/>
<keyword evidence="8 10" id="KW-0067">ATP-binding</keyword>
<dbReference type="HAMAP" id="MF_00165">
    <property type="entry name" value="Thymidylate_kinase"/>
    <property type="match status" value="1"/>
</dbReference>
<evidence type="ECO:0000256" key="6">
    <source>
        <dbReference type="ARBA" id="ARBA00022741"/>
    </source>
</evidence>
<dbReference type="EMBL" id="SLUK01000008">
    <property type="protein sequence ID" value="TCL42799.1"/>
    <property type="molecule type" value="Genomic_DNA"/>
</dbReference>
<accession>A0A9X8Y7V7</accession>
<organism evidence="12 13">
    <name type="scientific">Harryflintia acetispora</name>
    <dbReference type="NCBI Taxonomy" id="1849041"/>
    <lineage>
        <taxon>Bacteria</taxon>
        <taxon>Bacillati</taxon>
        <taxon>Bacillota</taxon>
        <taxon>Clostridia</taxon>
        <taxon>Eubacteriales</taxon>
        <taxon>Oscillospiraceae</taxon>
        <taxon>Harryflintia</taxon>
    </lineage>
</organism>
<dbReference type="AlphaFoldDB" id="A0A9X8Y7V7"/>
<comment type="similarity">
    <text evidence="1 10">Belongs to the thymidylate kinase family.</text>
</comment>
<dbReference type="GO" id="GO:0005524">
    <property type="term" value="F:ATP binding"/>
    <property type="evidence" value="ECO:0007669"/>
    <property type="project" value="UniProtKB-UniRule"/>
</dbReference>
<dbReference type="PANTHER" id="PTHR10344:SF4">
    <property type="entry name" value="UMP-CMP KINASE 2, MITOCHONDRIAL"/>
    <property type="match status" value="1"/>
</dbReference>
<feature type="domain" description="Thymidylate kinase-like" evidence="11">
    <location>
        <begin position="7"/>
        <end position="191"/>
    </location>
</feature>
<evidence type="ECO:0000256" key="5">
    <source>
        <dbReference type="ARBA" id="ARBA00022727"/>
    </source>
</evidence>
<comment type="catalytic activity">
    <reaction evidence="9 10">
        <text>dTMP + ATP = dTDP + ADP</text>
        <dbReference type="Rhea" id="RHEA:13517"/>
        <dbReference type="ChEBI" id="CHEBI:30616"/>
        <dbReference type="ChEBI" id="CHEBI:58369"/>
        <dbReference type="ChEBI" id="CHEBI:63528"/>
        <dbReference type="ChEBI" id="CHEBI:456216"/>
        <dbReference type="EC" id="2.7.4.9"/>
    </reaction>
</comment>
<dbReference type="EC" id="2.7.4.9" evidence="2 10"/>
<protein>
    <recommendedName>
        <fullName evidence="3 10">Thymidylate kinase</fullName>
        <ecNumber evidence="2 10">2.7.4.9</ecNumber>
    </recommendedName>
    <alternativeName>
        <fullName evidence="10">dTMP kinase</fullName>
    </alternativeName>
</protein>
<name>A0A9X8Y7V7_9FIRM</name>
<dbReference type="PANTHER" id="PTHR10344">
    <property type="entry name" value="THYMIDYLATE KINASE"/>
    <property type="match status" value="1"/>
</dbReference>
<sequence length="223" mass="25138">MGRLIAIEGIDGSGKGTQTALLEEYLRGRGLPVRKISFPNYESESSAPLRMYLGGQISPDPGAVGAYAASSFFAVDRYISFKQDWERDYREGKILLADRYVTSNITHQMTKLPKAEWQNFAGWLCDYEYVRLGMPKPDLVVYLDMHPAVSQKLLLRRYQGDEGKRDIHEGNTEYLTRCREAALYAAKGLHWEVVRCFDEAALTPLPVEDIARQVRALTAAVLG</sequence>
<dbReference type="Proteomes" id="UP000294682">
    <property type="component" value="Unassembled WGS sequence"/>
</dbReference>
<dbReference type="GO" id="GO:0006227">
    <property type="term" value="P:dUDP biosynthetic process"/>
    <property type="evidence" value="ECO:0007669"/>
    <property type="project" value="TreeGrafter"/>
</dbReference>
<keyword evidence="4 10" id="KW-0808">Transferase</keyword>
<dbReference type="InterPro" id="IPR018094">
    <property type="entry name" value="Thymidylate_kinase"/>
</dbReference>
<keyword evidence="6 10" id="KW-0547">Nucleotide-binding</keyword>